<dbReference type="PANTHER" id="PTHR30146">
    <property type="entry name" value="LACI-RELATED TRANSCRIPTIONAL REPRESSOR"/>
    <property type="match status" value="1"/>
</dbReference>
<dbReference type="Pfam" id="PF00356">
    <property type="entry name" value="LacI"/>
    <property type="match status" value="1"/>
</dbReference>
<keyword evidence="6" id="KW-1185">Reference proteome</keyword>
<evidence type="ECO:0000313" key="5">
    <source>
        <dbReference type="EMBL" id="GEA81656.1"/>
    </source>
</evidence>
<dbReference type="InterPro" id="IPR010982">
    <property type="entry name" value="Lambda_DNA-bd_dom_sf"/>
</dbReference>
<dbReference type="CDD" id="cd06267">
    <property type="entry name" value="PBP1_LacI_sugar_binding-like"/>
    <property type="match status" value="1"/>
</dbReference>
<accession>A0A4Y3KDA2</accession>
<dbReference type="GO" id="GO:0000976">
    <property type="term" value="F:transcription cis-regulatory region binding"/>
    <property type="evidence" value="ECO:0007669"/>
    <property type="project" value="TreeGrafter"/>
</dbReference>
<dbReference type="EMBL" id="BJLP01000034">
    <property type="protein sequence ID" value="GEA81656.1"/>
    <property type="molecule type" value="Genomic_DNA"/>
</dbReference>
<proteinExistence type="predicted"/>
<dbReference type="Gene3D" id="1.10.260.40">
    <property type="entry name" value="lambda repressor-like DNA-binding domains"/>
    <property type="match status" value="1"/>
</dbReference>
<evidence type="ECO:0000259" key="4">
    <source>
        <dbReference type="PROSITE" id="PS50932"/>
    </source>
</evidence>
<dbReference type="InterPro" id="IPR028082">
    <property type="entry name" value="Peripla_BP_I"/>
</dbReference>
<dbReference type="SMART" id="SM00354">
    <property type="entry name" value="HTH_LACI"/>
    <property type="match status" value="1"/>
</dbReference>
<name>A0A4Y3KDA2_CELUD</name>
<dbReference type="SUPFAM" id="SSF53822">
    <property type="entry name" value="Periplasmic binding protein-like I"/>
    <property type="match status" value="1"/>
</dbReference>
<evidence type="ECO:0000256" key="1">
    <source>
        <dbReference type="ARBA" id="ARBA00023015"/>
    </source>
</evidence>
<dbReference type="PANTHER" id="PTHR30146:SF153">
    <property type="entry name" value="LACTOSE OPERON REPRESSOR"/>
    <property type="match status" value="1"/>
</dbReference>
<dbReference type="InterPro" id="IPR046335">
    <property type="entry name" value="LacI/GalR-like_sensor"/>
</dbReference>
<dbReference type="SUPFAM" id="SSF47413">
    <property type="entry name" value="lambda repressor-like DNA-binding domains"/>
    <property type="match status" value="1"/>
</dbReference>
<dbReference type="InterPro" id="IPR000843">
    <property type="entry name" value="HTH_LacI"/>
</dbReference>
<organism evidence="5 6">
    <name type="scientific">Cellulomonas uda</name>
    <dbReference type="NCBI Taxonomy" id="1714"/>
    <lineage>
        <taxon>Bacteria</taxon>
        <taxon>Bacillati</taxon>
        <taxon>Actinomycetota</taxon>
        <taxon>Actinomycetes</taxon>
        <taxon>Micrococcales</taxon>
        <taxon>Cellulomonadaceae</taxon>
        <taxon>Cellulomonas</taxon>
    </lineage>
</organism>
<dbReference type="PROSITE" id="PS00356">
    <property type="entry name" value="HTH_LACI_1"/>
    <property type="match status" value="1"/>
</dbReference>
<dbReference type="CDD" id="cd01392">
    <property type="entry name" value="HTH_LacI"/>
    <property type="match status" value="1"/>
</dbReference>
<dbReference type="GO" id="GO:0003700">
    <property type="term" value="F:DNA-binding transcription factor activity"/>
    <property type="evidence" value="ECO:0007669"/>
    <property type="project" value="TreeGrafter"/>
</dbReference>
<gene>
    <name evidence="5" type="primary">lacI_4</name>
    <name evidence="5" type="ORF">CUD01_21000</name>
</gene>
<dbReference type="Pfam" id="PF13377">
    <property type="entry name" value="Peripla_BP_3"/>
    <property type="match status" value="1"/>
</dbReference>
<keyword evidence="3" id="KW-0804">Transcription</keyword>
<comment type="caution">
    <text evidence="5">The sequence shown here is derived from an EMBL/GenBank/DDBJ whole genome shotgun (WGS) entry which is preliminary data.</text>
</comment>
<dbReference type="Gene3D" id="3.40.50.2300">
    <property type="match status" value="2"/>
</dbReference>
<dbReference type="AlphaFoldDB" id="A0A4Y3KDA2"/>
<reference evidence="5 6" key="1">
    <citation type="submission" date="2019-06" db="EMBL/GenBank/DDBJ databases">
        <title>Whole genome shotgun sequence of Cellulomonas uda NBRC 3747.</title>
        <authorList>
            <person name="Hosoyama A."/>
            <person name="Uohara A."/>
            <person name="Ohji S."/>
            <person name="Ichikawa N."/>
        </authorList>
    </citation>
    <scope>NUCLEOTIDE SEQUENCE [LARGE SCALE GENOMIC DNA]</scope>
    <source>
        <strain evidence="5 6">NBRC 3747</strain>
    </source>
</reference>
<keyword evidence="2" id="KW-0238">DNA-binding</keyword>
<feature type="domain" description="HTH lacI-type" evidence="4">
    <location>
        <begin position="18"/>
        <end position="72"/>
    </location>
</feature>
<protein>
    <submittedName>
        <fullName evidence="5">LacI family transcriptional regulator</fullName>
    </submittedName>
</protein>
<sequence>MKTFDTAPRGIGRIRRMATIADVAKLAGVSSSTVSYVLSGKRPISAATRARVERAIRELGFSPHAGARALATNQTNVLGLVVPLRALETNSATVMEIVAGVLAGAREHGDDVLVLTDEDVADVHRLAAGSRVDALVLMDIERHDPRLPVLAALRQPSILIGVPSDSQGLSCVDLDFTAAGRLAVRHLTEHGHQRIALLGASEAAIARSANYAVRIIEGFREEAGRLGVRHTVVPLEESYPQAAAAVARARAEVEGVTAFVVHNEGALPGVLDALAREGLRVPEDVSVLAVSPTRLAAHLPVPLSVIDIPSVEIGRTAVAMAVDRQARPMAVETRLLAPRLLEHGSCAAPPAP</sequence>
<dbReference type="PROSITE" id="PS50932">
    <property type="entry name" value="HTH_LACI_2"/>
    <property type="match status" value="1"/>
</dbReference>
<keyword evidence="1" id="KW-0805">Transcription regulation</keyword>
<evidence type="ECO:0000256" key="2">
    <source>
        <dbReference type="ARBA" id="ARBA00023125"/>
    </source>
</evidence>
<evidence type="ECO:0000313" key="6">
    <source>
        <dbReference type="Proteomes" id="UP000315842"/>
    </source>
</evidence>
<dbReference type="Proteomes" id="UP000315842">
    <property type="component" value="Unassembled WGS sequence"/>
</dbReference>
<evidence type="ECO:0000256" key="3">
    <source>
        <dbReference type="ARBA" id="ARBA00023163"/>
    </source>
</evidence>